<proteinExistence type="predicted"/>
<dbReference type="PANTHER" id="PTHR13847:SF281">
    <property type="entry name" value="FAD DEPENDENT OXIDOREDUCTASE DOMAIN-CONTAINING PROTEIN"/>
    <property type="match status" value="1"/>
</dbReference>
<keyword evidence="3" id="KW-1185">Reference proteome</keyword>
<dbReference type="SUPFAM" id="SSF51905">
    <property type="entry name" value="FAD/NAD(P)-binding domain"/>
    <property type="match status" value="1"/>
</dbReference>
<dbReference type="KEGG" id="kbs:EPA93_34940"/>
<dbReference type="GO" id="GO:0005737">
    <property type="term" value="C:cytoplasm"/>
    <property type="evidence" value="ECO:0007669"/>
    <property type="project" value="TreeGrafter"/>
</dbReference>
<dbReference type="OrthoDB" id="142902at2"/>
<dbReference type="Proteomes" id="UP000290365">
    <property type="component" value="Chromosome"/>
</dbReference>
<gene>
    <name evidence="2" type="ORF">EPA93_34940</name>
</gene>
<dbReference type="PRINTS" id="PR00411">
    <property type="entry name" value="PNDRDTASEI"/>
</dbReference>
<feature type="domain" description="FAD dependent oxidoreductase" evidence="1">
    <location>
        <begin position="51"/>
        <end position="394"/>
    </location>
</feature>
<dbReference type="InterPro" id="IPR006076">
    <property type="entry name" value="FAD-dep_OxRdtase"/>
</dbReference>
<dbReference type="InterPro" id="IPR036188">
    <property type="entry name" value="FAD/NAD-bd_sf"/>
</dbReference>
<dbReference type="Gene3D" id="3.30.9.10">
    <property type="entry name" value="D-Amino Acid Oxidase, subunit A, domain 2"/>
    <property type="match status" value="1"/>
</dbReference>
<sequence>MQSDIQHPASSSLRRSIPAQPLHIPWWNGLDLAILGELALSPSSLPTTTVDVVVVGAGVAGLSAALSARAAGAEVLVLEKAALLGYGASGRNAGILSAGINMGITDFPAESPQAAFWPETTQALRSLLKEAEQPNSLLSAQLTGAFSLAQSAHAARQLAREVKARQALGLRAELLTPEQVKEATHGRLNVQTVVKALWLPDEGRVHPLSLLAHLARKARACGIQLVGQSEVATYQECTNAAHGSHWKLTLADGSVLRARGLIKATGPVVQANARIYALAFVIDLPASFPLFWDAAPYLYADYRAGDGRLVVSGGRYGKAGITKHDQRYYRHLAAGARQWLPELVEQEPAFTWAVDLQVAPNLIPALDTPGTTAPGISIEGLGALGVLPGIVLGQRAGASISQK</sequence>
<accession>A0A4P6JYK9</accession>
<dbReference type="Pfam" id="PF01266">
    <property type="entry name" value="DAO"/>
    <property type="match status" value="1"/>
</dbReference>
<organism evidence="2 3">
    <name type="scientific">Ktedonosporobacter rubrisoli</name>
    <dbReference type="NCBI Taxonomy" id="2509675"/>
    <lineage>
        <taxon>Bacteria</taxon>
        <taxon>Bacillati</taxon>
        <taxon>Chloroflexota</taxon>
        <taxon>Ktedonobacteria</taxon>
        <taxon>Ktedonobacterales</taxon>
        <taxon>Ktedonosporobacteraceae</taxon>
        <taxon>Ktedonosporobacter</taxon>
    </lineage>
</organism>
<reference evidence="2 3" key="1">
    <citation type="submission" date="2019-01" db="EMBL/GenBank/DDBJ databases">
        <title>Ktedonosporobacter rubrisoli SCAWS-G2.</title>
        <authorList>
            <person name="Huang Y."/>
            <person name="Yan B."/>
        </authorList>
    </citation>
    <scope>NUCLEOTIDE SEQUENCE [LARGE SCALE GENOMIC DNA]</scope>
    <source>
        <strain evidence="2 3">SCAWS-G2</strain>
    </source>
</reference>
<evidence type="ECO:0000259" key="1">
    <source>
        <dbReference type="Pfam" id="PF01266"/>
    </source>
</evidence>
<dbReference type="Gene3D" id="3.50.50.60">
    <property type="entry name" value="FAD/NAD(P)-binding domain"/>
    <property type="match status" value="1"/>
</dbReference>
<evidence type="ECO:0000313" key="2">
    <source>
        <dbReference type="EMBL" id="QBD80889.1"/>
    </source>
</evidence>
<dbReference type="AlphaFoldDB" id="A0A4P6JYK9"/>
<name>A0A4P6JYK9_KTERU</name>
<dbReference type="RefSeq" id="WP_129891951.1">
    <property type="nucleotide sequence ID" value="NZ_CP035758.1"/>
</dbReference>
<evidence type="ECO:0000313" key="3">
    <source>
        <dbReference type="Proteomes" id="UP000290365"/>
    </source>
</evidence>
<dbReference type="PANTHER" id="PTHR13847">
    <property type="entry name" value="SARCOSINE DEHYDROGENASE-RELATED"/>
    <property type="match status" value="1"/>
</dbReference>
<dbReference type="EMBL" id="CP035758">
    <property type="protein sequence ID" value="QBD80889.1"/>
    <property type="molecule type" value="Genomic_DNA"/>
</dbReference>
<protein>
    <submittedName>
        <fullName evidence="2">FAD-binding oxidoreductase</fullName>
    </submittedName>
</protein>